<dbReference type="RefSeq" id="WP_165032006.1">
    <property type="nucleotide sequence ID" value="NZ_JAAKZF010000042.1"/>
</dbReference>
<dbReference type="Gene3D" id="1.10.640.10">
    <property type="entry name" value="Haem peroxidase domain superfamily, animal type"/>
    <property type="match status" value="1"/>
</dbReference>
<evidence type="ECO:0000313" key="2">
    <source>
        <dbReference type="Proteomes" id="UP001642900"/>
    </source>
</evidence>
<accession>A0A6G4WIV2</accession>
<dbReference type="GO" id="GO:0006979">
    <property type="term" value="P:response to oxidative stress"/>
    <property type="evidence" value="ECO:0007669"/>
    <property type="project" value="InterPro"/>
</dbReference>
<proteinExistence type="predicted"/>
<evidence type="ECO:0000313" key="1">
    <source>
        <dbReference type="EMBL" id="NGO54050.1"/>
    </source>
</evidence>
<reference evidence="1 2" key="1">
    <citation type="submission" date="2020-02" db="EMBL/GenBank/DDBJ databases">
        <title>Genome sequence of strain CCNWXJ40-4.</title>
        <authorList>
            <person name="Gao J."/>
            <person name="Sun J."/>
        </authorList>
    </citation>
    <scope>NUCLEOTIDE SEQUENCE [LARGE SCALE GENOMIC DNA]</scope>
    <source>
        <strain evidence="1 2">CCNWXJ 40-4</strain>
    </source>
</reference>
<sequence>MKAGSEGHGQSIYAVADSEGSALQGQVRFFDDDGELAPELIHLDLESLTVGICSRADRQLRVTQLSPYKRYFGQAGQADTQRLALLQRLGAAMQFNDFADVVGDIPAGYTYLGQFIFHDLSSMIEGPVATRPKNLRSAALDLDSVFGSPNQELENGQSLHCPAPMATGETTYGELRDIPRSAEGIPVIADQRNDSNLPLAQVHMALIRFFNAVSRVCESNAEAKRMTQLHLQSVALHDYASRIVDDEVYHDVMTEGRAIIHIDREAFLLPLEFAAACARFGHSMVRNRYDWNASNPGGHLYAFWGNTYISAADPIARLPGDWIADWRRLFGVGMGPGETPILAARIGTRLAFPLKNIKQHALPRDTGSKPFSSNLAVRTLQRGCILELGSAQDVYRGLHSMLSRQNRPTFTLLTEDELLEGESPEVRAILTERPDDGGPKLVDCTPLWFYVLKEAQVRNRGLKLGPLGGRIVMETLHAAVAEARPSILRPPGGGQWQPDPRLNPSSPTRYTFGDLIAFSGLESR</sequence>
<name>A0A6G4WIV2_9HYPH</name>
<dbReference type="AlphaFoldDB" id="A0A6G4WIV2"/>
<dbReference type="Proteomes" id="UP001642900">
    <property type="component" value="Unassembled WGS sequence"/>
</dbReference>
<keyword evidence="2" id="KW-1185">Reference proteome</keyword>
<evidence type="ECO:0008006" key="3">
    <source>
        <dbReference type="Google" id="ProtNLM"/>
    </source>
</evidence>
<dbReference type="SUPFAM" id="SSF48113">
    <property type="entry name" value="Heme-dependent peroxidases"/>
    <property type="match status" value="1"/>
</dbReference>
<dbReference type="InterPro" id="IPR010255">
    <property type="entry name" value="Haem_peroxidase_sf"/>
</dbReference>
<dbReference type="GO" id="GO:0004601">
    <property type="term" value="F:peroxidase activity"/>
    <property type="evidence" value="ECO:0007669"/>
    <property type="project" value="InterPro"/>
</dbReference>
<dbReference type="GO" id="GO:0020037">
    <property type="term" value="F:heme binding"/>
    <property type="evidence" value="ECO:0007669"/>
    <property type="project" value="InterPro"/>
</dbReference>
<protein>
    <recommendedName>
        <fullName evidence="3">Peroxidase</fullName>
    </recommendedName>
</protein>
<comment type="caution">
    <text evidence="1">The sequence shown here is derived from an EMBL/GenBank/DDBJ whole genome shotgun (WGS) entry which is preliminary data.</text>
</comment>
<dbReference type="InterPro" id="IPR037120">
    <property type="entry name" value="Haem_peroxidase_sf_animal"/>
</dbReference>
<dbReference type="EMBL" id="JAAKZF010000042">
    <property type="protein sequence ID" value="NGO54050.1"/>
    <property type="molecule type" value="Genomic_DNA"/>
</dbReference>
<organism evidence="1 2">
    <name type="scientific">Allomesorhizobium camelthorni</name>
    <dbReference type="NCBI Taxonomy" id="475069"/>
    <lineage>
        <taxon>Bacteria</taxon>
        <taxon>Pseudomonadati</taxon>
        <taxon>Pseudomonadota</taxon>
        <taxon>Alphaproteobacteria</taxon>
        <taxon>Hyphomicrobiales</taxon>
        <taxon>Phyllobacteriaceae</taxon>
        <taxon>Allomesorhizobium</taxon>
    </lineage>
</organism>
<gene>
    <name evidence="1" type="ORF">G6N73_23365</name>
</gene>